<reference evidence="3 4" key="1">
    <citation type="journal article" date="2004" name="Nature">
        <title>Genome sequence of the ultrasmall unicellular red alga Cyanidioschyzon merolae 10D.</title>
        <authorList>
            <person name="Matsuzaki M."/>
            <person name="Misumi O."/>
            <person name="Shin-i T."/>
            <person name="Maruyama S."/>
            <person name="Takahara M."/>
            <person name="Miyagishima S."/>
            <person name="Mori T."/>
            <person name="Nishida K."/>
            <person name="Yagisawa F."/>
            <person name="Nishida K."/>
            <person name="Yoshida Y."/>
            <person name="Nishimura Y."/>
            <person name="Nakao S."/>
            <person name="Kobayashi T."/>
            <person name="Momoyama Y."/>
            <person name="Higashiyama T."/>
            <person name="Minoda A."/>
            <person name="Sano M."/>
            <person name="Nomoto H."/>
            <person name="Oishi K."/>
            <person name="Hayashi H."/>
            <person name="Ohta F."/>
            <person name="Nishizaka S."/>
            <person name="Haga S."/>
            <person name="Miura S."/>
            <person name="Morishita T."/>
            <person name="Kabeya Y."/>
            <person name="Terasawa K."/>
            <person name="Suzuki Y."/>
            <person name="Ishii Y."/>
            <person name="Asakawa S."/>
            <person name="Takano H."/>
            <person name="Ohta N."/>
            <person name="Kuroiwa H."/>
            <person name="Tanaka K."/>
            <person name="Shimizu N."/>
            <person name="Sugano S."/>
            <person name="Sato N."/>
            <person name="Nozaki H."/>
            <person name="Ogasawara N."/>
            <person name="Kohara Y."/>
            <person name="Kuroiwa T."/>
        </authorList>
    </citation>
    <scope>NUCLEOTIDE SEQUENCE [LARGE SCALE GENOMIC DNA]</scope>
    <source>
        <strain evidence="3 4">10D</strain>
    </source>
</reference>
<dbReference type="InterPro" id="IPR008011">
    <property type="entry name" value="Complex1_LYR_dom"/>
</dbReference>
<dbReference type="OrthoDB" id="275715at2759"/>
<evidence type="ECO:0000313" key="3">
    <source>
        <dbReference type="EMBL" id="BAM81246.1"/>
    </source>
</evidence>
<reference evidence="3 4" key="2">
    <citation type="journal article" date="2007" name="BMC Biol.">
        <title>A 100%-complete sequence reveals unusually simple genomic features in the hot-spring red alga Cyanidioschyzon merolae.</title>
        <authorList>
            <person name="Nozaki H."/>
            <person name="Takano H."/>
            <person name="Misumi O."/>
            <person name="Terasawa K."/>
            <person name="Matsuzaki M."/>
            <person name="Maruyama S."/>
            <person name="Nishida K."/>
            <person name="Yagisawa F."/>
            <person name="Yoshida Y."/>
            <person name="Fujiwara T."/>
            <person name="Takio S."/>
            <person name="Tamura K."/>
            <person name="Chung S.J."/>
            <person name="Nakamura S."/>
            <person name="Kuroiwa H."/>
            <person name="Tanaka K."/>
            <person name="Sato N."/>
            <person name="Kuroiwa T."/>
        </authorList>
    </citation>
    <scope>NUCLEOTIDE SEQUENCE [LARGE SCALE GENOMIC DNA]</scope>
    <source>
        <strain evidence="3 4">10D</strain>
    </source>
</reference>
<evidence type="ECO:0000259" key="2">
    <source>
        <dbReference type="Pfam" id="PF05347"/>
    </source>
</evidence>
<gene>
    <name evidence="3" type="ORF">CYME_CMN136C</name>
</gene>
<dbReference type="Pfam" id="PF05347">
    <property type="entry name" value="Complex1_LYR"/>
    <property type="match status" value="1"/>
</dbReference>
<dbReference type="GeneID" id="16995362"/>
<dbReference type="eggNOG" id="KOG3801">
    <property type="taxonomic scope" value="Eukaryota"/>
</dbReference>
<accession>M1UTU6</accession>
<sequence>MPETRFQVLQLYRALLRACEGFADTNVRAYAKRRVQAGFRENRNLQDPQRIDQLLEKAQKDLEMVRRQTTISKLYPPPPYVVEATTRAVRERGAADVSRELP</sequence>
<dbReference type="GO" id="GO:1990221">
    <property type="term" value="C:L-cysteine desulfurase complex"/>
    <property type="evidence" value="ECO:0007669"/>
    <property type="project" value="TreeGrafter"/>
</dbReference>
<dbReference type="InterPro" id="IPR051522">
    <property type="entry name" value="ISC_assembly_LYR"/>
</dbReference>
<keyword evidence="4" id="KW-1185">Reference proteome</keyword>
<proteinExistence type="inferred from homology"/>
<dbReference type="PANTHER" id="PTHR13166:SF7">
    <property type="entry name" value="LYR MOTIF-CONTAINING PROTEIN 4"/>
    <property type="match status" value="1"/>
</dbReference>
<dbReference type="OMA" id="YTTDKLV"/>
<dbReference type="STRING" id="280699.M1UTU6"/>
<feature type="domain" description="Complex 1 LYR protein" evidence="2">
    <location>
        <begin position="7"/>
        <end position="64"/>
    </location>
</feature>
<dbReference type="CDD" id="cd20264">
    <property type="entry name" value="Complex1_LYR_LYRM4"/>
    <property type="match status" value="1"/>
</dbReference>
<dbReference type="EMBL" id="AP006496">
    <property type="protein sequence ID" value="BAM81246.1"/>
    <property type="molecule type" value="Genomic_DNA"/>
</dbReference>
<dbReference type="AlphaFoldDB" id="M1UTU6"/>
<dbReference type="InterPro" id="IPR045297">
    <property type="entry name" value="Complex1_LYR_LYRM4"/>
</dbReference>
<protein>
    <recommendedName>
        <fullName evidence="2">Complex 1 LYR protein domain-containing protein</fullName>
    </recommendedName>
</protein>
<name>M1UTU6_CYAM1</name>
<organism evidence="3 4">
    <name type="scientific">Cyanidioschyzon merolae (strain NIES-3377 / 10D)</name>
    <name type="common">Unicellular red alga</name>
    <dbReference type="NCBI Taxonomy" id="280699"/>
    <lineage>
        <taxon>Eukaryota</taxon>
        <taxon>Rhodophyta</taxon>
        <taxon>Bangiophyceae</taxon>
        <taxon>Cyanidiales</taxon>
        <taxon>Cyanidiaceae</taxon>
        <taxon>Cyanidioschyzon</taxon>
    </lineage>
</organism>
<dbReference type="HOGENOM" id="CLU_120076_3_0_1"/>
<comment type="similarity">
    <text evidence="1">Belongs to the complex I LYR family.</text>
</comment>
<evidence type="ECO:0000313" key="4">
    <source>
        <dbReference type="Proteomes" id="UP000007014"/>
    </source>
</evidence>
<dbReference type="GO" id="GO:0016226">
    <property type="term" value="P:iron-sulfur cluster assembly"/>
    <property type="evidence" value="ECO:0007669"/>
    <property type="project" value="InterPro"/>
</dbReference>
<dbReference type="Proteomes" id="UP000007014">
    <property type="component" value="Chromosome 14"/>
</dbReference>
<dbReference type="Gramene" id="CMN136CT">
    <property type="protein sequence ID" value="CMN136CT"/>
    <property type="gene ID" value="CMN136C"/>
</dbReference>
<dbReference type="RefSeq" id="XP_005537282.1">
    <property type="nucleotide sequence ID" value="XM_005537225.1"/>
</dbReference>
<dbReference type="PANTHER" id="PTHR13166">
    <property type="entry name" value="PROTEIN C6ORF149"/>
    <property type="match status" value="1"/>
</dbReference>
<dbReference type="KEGG" id="cme:CYME_CMN136C"/>
<dbReference type="GO" id="GO:0005739">
    <property type="term" value="C:mitochondrion"/>
    <property type="evidence" value="ECO:0007669"/>
    <property type="project" value="TreeGrafter"/>
</dbReference>
<evidence type="ECO:0000256" key="1">
    <source>
        <dbReference type="ARBA" id="ARBA00009508"/>
    </source>
</evidence>